<evidence type="ECO:0000256" key="2">
    <source>
        <dbReference type="ARBA" id="ARBA00022692"/>
    </source>
</evidence>
<dbReference type="Pfam" id="PF02656">
    <property type="entry name" value="DUF202"/>
    <property type="match status" value="1"/>
</dbReference>
<dbReference type="InterPro" id="IPR003807">
    <property type="entry name" value="DUF202"/>
</dbReference>
<organism evidence="7 8">
    <name type="scientific">Sphaerisporangium siamense</name>
    <dbReference type="NCBI Taxonomy" id="795645"/>
    <lineage>
        <taxon>Bacteria</taxon>
        <taxon>Bacillati</taxon>
        <taxon>Actinomycetota</taxon>
        <taxon>Actinomycetes</taxon>
        <taxon>Streptosporangiales</taxon>
        <taxon>Streptosporangiaceae</taxon>
        <taxon>Sphaerisporangium</taxon>
    </lineage>
</organism>
<evidence type="ECO:0000256" key="5">
    <source>
        <dbReference type="SAM" id="Phobius"/>
    </source>
</evidence>
<gene>
    <name evidence="7" type="ORF">BJ982_004513</name>
</gene>
<feature type="transmembrane region" description="Helical" evidence="5">
    <location>
        <begin position="50"/>
        <end position="68"/>
    </location>
</feature>
<comment type="subcellular location">
    <subcellularLocation>
        <location evidence="1">Endomembrane system</location>
        <topology evidence="1">Multi-pass membrane protein</topology>
    </subcellularLocation>
</comment>
<dbReference type="GO" id="GO:0012505">
    <property type="term" value="C:endomembrane system"/>
    <property type="evidence" value="ECO:0007669"/>
    <property type="project" value="UniProtKB-SubCell"/>
</dbReference>
<keyword evidence="8" id="KW-1185">Reference proteome</keyword>
<evidence type="ECO:0000313" key="8">
    <source>
        <dbReference type="Proteomes" id="UP000542210"/>
    </source>
</evidence>
<keyword evidence="4 5" id="KW-0472">Membrane</keyword>
<dbReference type="EMBL" id="JACHND010000001">
    <property type="protein sequence ID" value="MBB4702969.1"/>
    <property type="molecule type" value="Genomic_DNA"/>
</dbReference>
<evidence type="ECO:0000256" key="1">
    <source>
        <dbReference type="ARBA" id="ARBA00004127"/>
    </source>
</evidence>
<keyword evidence="3 5" id="KW-1133">Transmembrane helix</keyword>
<comment type="caution">
    <text evidence="7">The sequence shown here is derived from an EMBL/GenBank/DDBJ whole genome shotgun (WGS) entry which is preliminary data.</text>
</comment>
<proteinExistence type="predicted"/>
<reference evidence="7 8" key="1">
    <citation type="submission" date="2020-08" db="EMBL/GenBank/DDBJ databases">
        <title>Sequencing the genomes of 1000 actinobacteria strains.</title>
        <authorList>
            <person name="Klenk H.-P."/>
        </authorList>
    </citation>
    <scope>NUCLEOTIDE SEQUENCE [LARGE SCALE GENOMIC DNA]</scope>
    <source>
        <strain evidence="7 8">DSM 45784</strain>
    </source>
</reference>
<name>A0A7W7GBY7_9ACTN</name>
<keyword evidence="2 5" id="KW-0812">Transmembrane</keyword>
<feature type="transmembrane region" description="Helical" evidence="5">
    <location>
        <begin position="22"/>
        <end position="44"/>
    </location>
</feature>
<dbReference type="Proteomes" id="UP000542210">
    <property type="component" value="Unassembled WGS sequence"/>
</dbReference>
<evidence type="ECO:0000256" key="4">
    <source>
        <dbReference type="ARBA" id="ARBA00023136"/>
    </source>
</evidence>
<feature type="domain" description="DUF202" evidence="6">
    <location>
        <begin position="20"/>
        <end position="80"/>
    </location>
</feature>
<evidence type="ECO:0000259" key="6">
    <source>
        <dbReference type="Pfam" id="PF02656"/>
    </source>
</evidence>
<evidence type="ECO:0000313" key="7">
    <source>
        <dbReference type="EMBL" id="MBB4702969.1"/>
    </source>
</evidence>
<dbReference type="AlphaFoldDB" id="A0A7W7GBY7"/>
<dbReference type="RefSeq" id="WP_184883106.1">
    <property type="nucleotide sequence ID" value="NZ_BOOV01000005.1"/>
</dbReference>
<sequence>MSAVPGEGGQEDRPGLYVVRTLLAWMRTAMALAAGGLAAAGAAARHSGDGAGALPFVITALCGAILLVRSGVRYWRAERALQEGAPQDVHVDVIIAWLGTLGLAAGTAVFVIITV</sequence>
<protein>
    <submittedName>
        <fullName evidence="7">Uncharacterized membrane protein YidH (DUF202 family)</fullName>
    </submittedName>
</protein>
<accession>A0A7W7GBY7</accession>
<evidence type="ECO:0000256" key="3">
    <source>
        <dbReference type="ARBA" id="ARBA00022989"/>
    </source>
</evidence>
<feature type="transmembrane region" description="Helical" evidence="5">
    <location>
        <begin position="89"/>
        <end position="113"/>
    </location>
</feature>